<evidence type="ECO:0000313" key="10">
    <source>
        <dbReference type="Proteomes" id="UP001217500"/>
    </source>
</evidence>
<dbReference type="GO" id="GO:0006424">
    <property type="term" value="P:glutamyl-tRNA aminoacylation"/>
    <property type="evidence" value="ECO:0007669"/>
    <property type="project" value="TreeGrafter"/>
</dbReference>
<sequence>MNLAQHDTSLITRFAPSPTGHLHKGHAYSALAAWKLAEAGGGTFLMRIEDIDTTRCRDEFVAAIHADMAWLGIRYPAPVRRQSEHMDDYAAALEKLKAMGAVYPCFCTRKEIAEEIARAPSAPHGPDGALYPGTCRGSSADERQARLAAGDAHAWRLDVAAASAMAGSDPLRWHDAHAGWQDAKPEMHGDVVLARKDTPTSYHLAVTHDDALQGVTDVVRGVDLFEATHIHVLLQRLLGLPTPRYHHHPLLLDEHGQRFAKRNLSVTLKSLREAGVDPATLWPGT</sequence>
<keyword evidence="1 7" id="KW-0436">Ligase</keyword>
<dbReference type="GO" id="GO:0005829">
    <property type="term" value="C:cytosol"/>
    <property type="evidence" value="ECO:0007669"/>
    <property type="project" value="TreeGrafter"/>
</dbReference>
<dbReference type="NCBIfam" id="NF004315">
    <property type="entry name" value="PRK05710.1-4"/>
    <property type="match status" value="1"/>
</dbReference>
<dbReference type="Gene3D" id="3.40.50.620">
    <property type="entry name" value="HUPs"/>
    <property type="match status" value="1"/>
</dbReference>
<dbReference type="GO" id="GO:0004818">
    <property type="term" value="F:glutamate-tRNA ligase activity"/>
    <property type="evidence" value="ECO:0007669"/>
    <property type="project" value="TreeGrafter"/>
</dbReference>
<dbReference type="EC" id="6.1.1.-" evidence="9"/>
<organism evidence="9 10">
    <name type="scientific">Gimibacter soli</name>
    <dbReference type="NCBI Taxonomy" id="3024400"/>
    <lineage>
        <taxon>Bacteria</taxon>
        <taxon>Pseudomonadati</taxon>
        <taxon>Pseudomonadota</taxon>
        <taxon>Alphaproteobacteria</taxon>
        <taxon>Kordiimonadales</taxon>
        <taxon>Temperatibacteraceae</taxon>
        <taxon>Gimibacter</taxon>
    </lineage>
</organism>
<evidence type="ECO:0000313" key="9">
    <source>
        <dbReference type="EMBL" id="WCL54972.1"/>
    </source>
</evidence>
<dbReference type="EMBL" id="CP116805">
    <property type="protein sequence ID" value="WCL54972.1"/>
    <property type="molecule type" value="Genomic_DNA"/>
</dbReference>
<evidence type="ECO:0000256" key="1">
    <source>
        <dbReference type="ARBA" id="ARBA00022598"/>
    </source>
</evidence>
<gene>
    <name evidence="9" type="primary">gluQRS</name>
    <name evidence="9" type="ORF">PH603_04265</name>
</gene>
<reference evidence="9" key="1">
    <citation type="submission" date="2023-01" db="EMBL/GenBank/DDBJ databases">
        <title>The genome sequence of Kordiimonadaceae bacterium 6D33.</title>
        <authorList>
            <person name="Liu Y."/>
        </authorList>
    </citation>
    <scope>NUCLEOTIDE SEQUENCE</scope>
    <source>
        <strain evidence="9">6D33</strain>
    </source>
</reference>
<dbReference type="AlphaFoldDB" id="A0AAE9XPT9"/>
<dbReference type="RefSeq" id="WP_289504715.1">
    <property type="nucleotide sequence ID" value="NZ_CP116805.1"/>
</dbReference>
<accession>A0AAE9XPT9</accession>
<proteinExistence type="inferred from homology"/>
<keyword evidence="10" id="KW-1185">Reference proteome</keyword>
<dbReference type="PRINTS" id="PR00987">
    <property type="entry name" value="TRNASYNTHGLU"/>
</dbReference>
<dbReference type="InterPro" id="IPR000924">
    <property type="entry name" value="Glu/Gln-tRNA-synth"/>
</dbReference>
<dbReference type="GO" id="GO:0005524">
    <property type="term" value="F:ATP binding"/>
    <property type="evidence" value="ECO:0007669"/>
    <property type="project" value="UniProtKB-KW"/>
</dbReference>
<dbReference type="PANTHER" id="PTHR43311:SF1">
    <property type="entry name" value="GLUTAMYL-Q TRNA(ASP) SYNTHETASE"/>
    <property type="match status" value="1"/>
</dbReference>
<dbReference type="InterPro" id="IPR049940">
    <property type="entry name" value="GluQ/Sye"/>
</dbReference>
<dbReference type="Pfam" id="PF00749">
    <property type="entry name" value="tRNA-synt_1c"/>
    <property type="match status" value="1"/>
</dbReference>
<evidence type="ECO:0000256" key="2">
    <source>
        <dbReference type="ARBA" id="ARBA00022723"/>
    </source>
</evidence>
<dbReference type="Proteomes" id="UP001217500">
    <property type="component" value="Chromosome"/>
</dbReference>
<keyword evidence="3 7" id="KW-0547">Nucleotide-binding</keyword>
<evidence type="ECO:0000256" key="6">
    <source>
        <dbReference type="ARBA" id="ARBA00023146"/>
    </source>
</evidence>
<protein>
    <submittedName>
        <fullName evidence="9">tRNA glutamyl-Q(34) synthetase GluQRS</fullName>
        <ecNumber evidence="9">6.1.1.-</ecNumber>
    </submittedName>
</protein>
<name>A0AAE9XPT9_9PROT</name>
<dbReference type="PANTHER" id="PTHR43311">
    <property type="entry name" value="GLUTAMATE--TRNA LIGASE"/>
    <property type="match status" value="1"/>
</dbReference>
<dbReference type="InterPro" id="IPR020058">
    <property type="entry name" value="Glu/Gln-tRNA-synth_Ib_cat-dom"/>
</dbReference>
<evidence type="ECO:0000259" key="8">
    <source>
        <dbReference type="Pfam" id="PF00749"/>
    </source>
</evidence>
<dbReference type="SUPFAM" id="SSF52374">
    <property type="entry name" value="Nucleotidylyl transferase"/>
    <property type="match status" value="1"/>
</dbReference>
<dbReference type="KEGG" id="gso:PH603_04265"/>
<comment type="similarity">
    <text evidence="7">Belongs to the class-I aminoacyl-tRNA synthetase family.</text>
</comment>
<keyword evidence="4" id="KW-0862">Zinc</keyword>
<dbReference type="InterPro" id="IPR014729">
    <property type="entry name" value="Rossmann-like_a/b/a_fold"/>
</dbReference>
<keyword evidence="7" id="KW-0648">Protein biosynthesis</keyword>
<evidence type="ECO:0000256" key="5">
    <source>
        <dbReference type="ARBA" id="ARBA00022840"/>
    </source>
</evidence>
<evidence type="ECO:0000256" key="3">
    <source>
        <dbReference type="ARBA" id="ARBA00022741"/>
    </source>
</evidence>
<keyword evidence="6 7" id="KW-0030">Aminoacyl-tRNA synthetase</keyword>
<keyword evidence="5 7" id="KW-0067">ATP-binding</keyword>
<keyword evidence="2" id="KW-0479">Metal-binding</keyword>
<evidence type="ECO:0000256" key="7">
    <source>
        <dbReference type="RuleBase" id="RU363037"/>
    </source>
</evidence>
<evidence type="ECO:0000256" key="4">
    <source>
        <dbReference type="ARBA" id="ARBA00022833"/>
    </source>
</evidence>
<feature type="domain" description="Glutamyl/glutaminyl-tRNA synthetase class Ib catalytic" evidence="8">
    <location>
        <begin position="11"/>
        <end position="280"/>
    </location>
</feature>